<feature type="transmembrane region" description="Helical" evidence="5">
    <location>
        <begin position="7"/>
        <end position="28"/>
    </location>
</feature>
<proteinExistence type="predicted"/>
<gene>
    <name evidence="7" type="ORF">HPS54_07770</name>
</gene>
<evidence type="ECO:0000313" key="8">
    <source>
        <dbReference type="Proteomes" id="UP000820977"/>
    </source>
</evidence>
<keyword evidence="4 5" id="KW-0472">Membrane</keyword>
<dbReference type="InterPro" id="IPR007452">
    <property type="entry name" value="TamB_C"/>
</dbReference>
<name>A0ABX2B1V2_9BACT</name>
<comment type="subcellular location">
    <subcellularLocation>
        <location evidence="1">Membrane</location>
        <topology evidence="1">Single-pass membrane protein</topology>
    </subcellularLocation>
</comment>
<evidence type="ECO:0000256" key="4">
    <source>
        <dbReference type="ARBA" id="ARBA00023136"/>
    </source>
</evidence>
<evidence type="ECO:0000313" key="7">
    <source>
        <dbReference type="EMBL" id="NPE25406.1"/>
    </source>
</evidence>
<feature type="domain" description="Translocation and assembly module TamB C-terminal" evidence="6">
    <location>
        <begin position="1005"/>
        <end position="1450"/>
    </location>
</feature>
<evidence type="ECO:0000259" key="6">
    <source>
        <dbReference type="Pfam" id="PF04357"/>
    </source>
</evidence>
<reference evidence="7 8" key="1">
    <citation type="submission" date="2020-05" db="EMBL/GenBank/DDBJ databases">
        <title>Distinct polysaccharide utilization as determinants for interspecies competition between intestinal Prevotella spp.</title>
        <authorList>
            <person name="Galvez E.J.C."/>
            <person name="Iljazovic A."/>
            <person name="Strowig T."/>
        </authorList>
    </citation>
    <scope>NUCLEOTIDE SEQUENCE [LARGE SCALE GENOMIC DNA]</scope>
    <source>
        <strain evidence="7 8">PCHR</strain>
    </source>
</reference>
<evidence type="ECO:0000256" key="1">
    <source>
        <dbReference type="ARBA" id="ARBA00004167"/>
    </source>
</evidence>
<organism evidence="7 8">
    <name type="scientific">Xylanibacter caecicola</name>
    <dbReference type="NCBI Taxonomy" id="2736294"/>
    <lineage>
        <taxon>Bacteria</taxon>
        <taxon>Pseudomonadati</taxon>
        <taxon>Bacteroidota</taxon>
        <taxon>Bacteroidia</taxon>
        <taxon>Bacteroidales</taxon>
        <taxon>Prevotellaceae</taxon>
        <taxon>Xylanibacter</taxon>
    </lineage>
</organism>
<protein>
    <submittedName>
        <fullName evidence="7">Translocation/assembly module TamB</fullName>
    </submittedName>
</protein>
<comment type="caution">
    <text evidence="7">The sequence shown here is derived from an EMBL/GenBank/DDBJ whole genome shotgun (WGS) entry which is preliminary data.</text>
</comment>
<keyword evidence="8" id="KW-1185">Reference proteome</keyword>
<keyword evidence="3 5" id="KW-1133">Transmembrane helix</keyword>
<sequence length="1462" mass="160401">MKTIKRIVTGAVWTLFVTYSLLMVLLHIPCIQNFIGTEVASALQHALGTKVTVGRVDLGFLNRLIIDDVTIYDKADKVMMRASRLSANIDYYPLTRGRISVSSAQLFGLKGIFYKKDSVTAANYQFVIDSLSSKDNGQKKALNLRINSLVIRHAAIKYDRYDIAKTPHRFNPAHIDVKDISAHVILPVITDDNINITLKKLSFKEASGLDVRNVSFGAYADKQHAYIKALNIRLPQSSIAIDSVGAAYKSIGGSPDITSARFSGSIERSFITPCDLTCFIPQTKAFIQKIYIHASFSGNSRQLNVSRLGMHSQDGNMALSASGFINYDKKGKGAFRADITDMKTDGATIKTIVGNGKQGNGIADIAEKLGRISFKGIVKGEGKQLSATGTVGTDAGNARFDAGMDGNGFNVKAAAENIDLGRILDDGNFGKLSADMAINGTTGNGIETVGATGTISALDYNRYRYGNITLDGKYDRGKVEGKIAMNDANGTVDIQGSIDLKDRKHPTDITAVIKNLSPAALNITERWNNARFSADISAQTYGTNIDDITGKLALCNFLMTANDGVYSMERLDITAEERAMHIRSDFGSIDIEGKIKYKELAQSLTNIIGAKLPTLPALPQIKGTTGNNFTLRADITDTKLLDAVFGVPLDIQSPASIRAEMDDNGKSINIKGSATRFLYDDKMFKDFSLDVCTSGDTLSANARIKKIMDDGKSMAINVFAAAANNKLSTTAGIQLNQKRPITGVINAETEFFKTENGIPAAHIHVRPSHIMVNDTAWNVLPSDVVYSKNNIIFDNLAIEHNNQHIRINGLATENETDSVMLDIKEVDVSYILDLVNFHSVEFSGLASGRACVRSAFGNPDAEAQLTVDKFHFQDGRMGTLQAGVTWNKTDKQIDIDAKATETESAYTVIKGYVSPERNYIDLGIAAHNTNIEFLESFCGSFMDNVSAHANGSVRLYGDLSAINLTGTLVADGKVDITPLNTTYRLENDTIRLIPDNIVFNADTIRDRNGNIGVVTGKLRHKNLTRLTYDLDIDARNLLCYDFRTYNNSTFYGTVFGTGSCRIKGGYGKTVMDVNLTPEKGSFIEYNAASPDAITNRSFITWNDRSATNETDTVKARQHNDIHETEKEEMEYASDMYINFLFNTTEDFTLRVLMDQASGDHIALNGSGSIHAAYYNKGAFNMFGNYNINHGIYKLTMQNIIKKDFIFQPGSSIVFGGDPYHAALNLKAVYTINGVSLSDLQIGKSFSGNNIRVDCIMNIGGTPETPHVDFDIDLPTVNSDAKQMVRSLINSEEEMNQQVIYLLGIGRFYTQNTNNAGEDDTQPSQTSLAMQSLLSGTISQQINSLLSSFVNTGNWNFGANISTGNEGFNNAEYEGLLTGRLLNNRLVINGQFGYRDNANATTSFIGDFDIRYLLYPNGNLAIKVYNQTNDRYFTKSSLNTQGIGIIMKKDFGSWKELFKIRKK</sequence>
<evidence type="ECO:0000256" key="5">
    <source>
        <dbReference type="SAM" id="Phobius"/>
    </source>
</evidence>
<accession>A0ABX2B1V2</accession>
<dbReference type="EMBL" id="JABKKJ010000011">
    <property type="protein sequence ID" value="NPE25406.1"/>
    <property type="molecule type" value="Genomic_DNA"/>
</dbReference>
<keyword evidence="2 5" id="KW-0812">Transmembrane</keyword>
<dbReference type="RefSeq" id="WP_172344872.1">
    <property type="nucleotide sequence ID" value="NZ_CATEIB010000038.1"/>
</dbReference>
<evidence type="ECO:0000256" key="3">
    <source>
        <dbReference type="ARBA" id="ARBA00022989"/>
    </source>
</evidence>
<evidence type="ECO:0000256" key="2">
    <source>
        <dbReference type="ARBA" id="ARBA00022692"/>
    </source>
</evidence>
<dbReference type="Pfam" id="PF04357">
    <property type="entry name" value="TamB"/>
    <property type="match status" value="1"/>
</dbReference>
<dbReference type="Proteomes" id="UP000820977">
    <property type="component" value="Unassembled WGS sequence"/>
</dbReference>